<dbReference type="RefSeq" id="WP_159478674.1">
    <property type="nucleotide sequence ID" value="NZ_BAAATH010000020.1"/>
</dbReference>
<gene>
    <name evidence="3" type="ORF">Scani_43750</name>
</gene>
<sequence>MPTALPPRRLRSGHPDSGRSPGQRPVRPRPAAPARPSARPGGGTTLTPYDDRPFGELTERYRHPAAPTARPRTAAAGHPSRLRPHHRGLAWLAPAAAVGSLTAGIALAHGLLIAGGLVLAGLWGHLAADGRDPHR</sequence>
<dbReference type="EMBL" id="BLIN01000005">
    <property type="protein sequence ID" value="GFE08107.1"/>
    <property type="molecule type" value="Genomic_DNA"/>
</dbReference>
<dbReference type="Proteomes" id="UP000435837">
    <property type="component" value="Unassembled WGS sequence"/>
</dbReference>
<protein>
    <recommendedName>
        <fullName evidence="5">DUF3040 domain-containing protein</fullName>
    </recommendedName>
</protein>
<comment type="caution">
    <text evidence="3">The sequence shown here is derived from an EMBL/GenBank/DDBJ whole genome shotgun (WGS) entry which is preliminary data.</text>
</comment>
<reference evidence="3 4" key="1">
    <citation type="submission" date="2019-12" db="EMBL/GenBank/DDBJ databases">
        <title>Whole genome shotgun sequence of Streptomyces caniferus NBRC 15389.</title>
        <authorList>
            <person name="Ichikawa N."/>
            <person name="Kimura A."/>
            <person name="Kitahashi Y."/>
            <person name="Komaki H."/>
            <person name="Tamura T."/>
        </authorList>
    </citation>
    <scope>NUCLEOTIDE SEQUENCE [LARGE SCALE GENOMIC DNA]</scope>
    <source>
        <strain evidence="3 4">NBRC 15389</strain>
    </source>
</reference>
<keyword evidence="2" id="KW-0812">Transmembrane</keyword>
<evidence type="ECO:0000256" key="1">
    <source>
        <dbReference type="SAM" id="MobiDB-lite"/>
    </source>
</evidence>
<accession>A0A640SAD6</accession>
<keyword evidence="2" id="KW-1133">Transmembrane helix</keyword>
<feature type="compositionally biased region" description="Low complexity" evidence="1">
    <location>
        <begin position="64"/>
        <end position="76"/>
    </location>
</feature>
<name>A0A640SAD6_9ACTN</name>
<evidence type="ECO:0008006" key="5">
    <source>
        <dbReference type="Google" id="ProtNLM"/>
    </source>
</evidence>
<keyword evidence="2" id="KW-0472">Membrane</keyword>
<feature type="compositionally biased region" description="Basic and acidic residues" evidence="1">
    <location>
        <begin position="49"/>
        <end position="62"/>
    </location>
</feature>
<feature type="transmembrane region" description="Helical" evidence="2">
    <location>
        <begin position="90"/>
        <end position="123"/>
    </location>
</feature>
<evidence type="ECO:0000256" key="2">
    <source>
        <dbReference type="SAM" id="Phobius"/>
    </source>
</evidence>
<organism evidence="3 4">
    <name type="scientific">Streptomyces caniferus</name>
    <dbReference type="NCBI Taxonomy" id="285557"/>
    <lineage>
        <taxon>Bacteria</taxon>
        <taxon>Bacillati</taxon>
        <taxon>Actinomycetota</taxon>
        <taxon>Actinomycetes</taxon>
        <taxon>Kitasatosporales</taxon>
        <taxon>Streptomycetaceae</taxon>
        <taxon>Streptomyces</taxon>
    </lineage>
</organism>
<feature type="region of interest" description="Disordered" evidence="1">
    <location>
        <begin position="1"/>
        <end position="82"/>
    </location>
</feature>
<proteinExistence type="predicted"/>
<dbReference type="AlphaFoldDB" id="A0A640SAD6"/>
<evidence type="ECO:0000313" key="4">
    <source>
        <dbReference type="Proteomes" id="UP000435837"/>
    </source>
</evidence>
<evidence type="ECO:0000313" key="3">
    <source>
        <dbReference type="EMBL" id="GFE08107.1"/>
    </source>
</evidence>